<evidence type="ECO:0000313" key="1">
    <source>
        <dbReference type="EMBL" id="VAW45411.1"/>
    </source>
</evidence>
<sequence>MSNKTIFKWLKSPFSAYQVTIQSLLVSCFLIFSPPSFAEPQVYPDNPELQIHIDLLEIALLTDAYNKRCRGMSISQSFNQVNRLYVTKYNLTANNFIKTYIDTNVKALKSERQHRFNKMLNVLEGCRAIKTNGSIKLLKKHFRTQYEMAEKSTWYPE</sequence>
<dbReference type="PROSITE" id="PS51257">
    <property type="entry name" value="PROKAR_LIPOPROTEIN"/>
    <property type="match status" value="1"/>
</dbReference>
<organism evidence="1">
    <name type="scientific">hydrothermal vent metagenome</name>
    <dbReference type="NCBI Taxonomy" id="652676"/>
    <lineage>
        <taxon>unclassified sequences</taxon>
        <taxon>metagenomes</taxon>
        <taxon>ecological metagenomes</taxon>
    </lineage>
</organism>
<reference evidence="1" key="1">
    <citation type="submission" date="2018-06" db="EMBL/GenBank/DDBJ databases">
        <authorList>
            <person name="Zhirakovskaya E."/>
        </authorList>
    </citation>
    <scope>NUCLEOTIDE SEQUENCE</scope>
</reference>
<name>A0A3B0VR60_9ZZZZ</name>
<dbReference type="EMBL" id="UOFB01000081">
    <property type="protein sequence ID" value="VAW45411.1"/>
    <property type="molecule type" value="Genomic_DNA"/>
</dbReference>
<protein>
    <submittedName>
        <fullName evidence="1">Uncharacterized protein</fullName>
    </submittedName>
</protein>
<accession>A0A3B0VR60</accession>
<proteinExistence type="predicted"/>
<gene>
    <name evidence="1" type="ORF">MNBD_GAMMA04-2314</name>
</gene>
<dbReference type="AlphaFoldDB" id="A0A3B0VR60"/>